<dbReference type="Pfam" id="PF00995">
    <property type="entry name" value="Sec1"/>
    <property type="match status" value="1"/>
</dbReference>
<comment type="caution">
    <text evidence="3">The sequence shown here is derived from an EMBL/GenBank/DDBJ whole genome shotgun (WGS) entry which is preliminary data.</text>
</comment>
<dbReference type="Proteomes" id="UP000230066">
    <property type="component" value="Unassembled WGS sequence"/>
</dbReference>
<dbReference type="Gene3D" id="3.40.50.2060">
    <property type="match status" value="1"/>
</dbReference>
<dbReference type="InterPro" id="IPR027482">
    <property type="entry name" value="Sec1-like_dom2"/>
</dbReference>
<comment type="similarity">
    <text evidence="1">Belongs to the STXBP/unc-18/SEC1 family.</text>
</comment>
<evidence type="ECO:0000256" key="1">
    <source>
        <dbReference type="ARBA" id="ARBA00009884"/>
    </source>
</evidence>
<dbReference type="InterPro" id="IPR001619">
    <property type="entry name" value="Sec1-like"/>
</dbReference>
<dbReference type="Gene3D" id="1.25.40.60">
    <property type="match status" value="1"/>
</dbReference>
<dbReference type="AlphaFoldDB" id="A0A4E0R5N3"/>
<dbReference type="PANTHER" id="PTHR11679">
    <property type="entry name" value="VESICLE PROTEIN SORTING-ASSOCIATED"/>
    <property type="match status" value="1"/>
</dbReference>
<proteinExistence type="inferred from homology"/>
<feature type="region of interest" description="Disordered" evidence="2">
    <location>
        <begin position="649"/>
        <end position="668"/>
    </location>
</feature>
<organism evidence="3 4">
    <name type="scientific">Fasciola hepatica</name>
    <name type="common">Liver fluke</name>
    <dbReference type="NCBI Taxonomy" id="6192"/>
    <lineage>
        <taxon>Eukaryota</taxon>
        <taxon>Metazoa</taxon>
        <taxon>Spiralia</taxon>
        <taxon>Lophotrochozoa</taxon>
        <taxon>Platyhelminthes</taxon>
        <taxon>Trematoda</taxon>
        <taxon>Digenea</taxon>
        <taxon>Plagiorchiida</taxon>
        <taxon>Echinostomata</taxon>
        <taxon>Echinostomatoidea</taxon>
        <taxon>Fasciolidae</taxon>
        <taxon>Fasciola</taxon>
    </lineage>
</organism>
<accession>A0A4E0R5N3</accession>
<sequence length="731" mass="81750">MDERATRLLSSVYRMQDITEFGITLVESLYRMRKRFKMEAIYLMYPNVKVQFYFTHATAFKEVELLIHDFTSETPKYLAAHVFFLLRKFMHLPTCPKDILSTIAASRCIRFVKTLSQLDLDFIPIEPCIYTFECQDVGITHPLPPVLYPDKLRVLEHLAEQLATVCVTLEEYPRICFRKTDSNMELARLTQTKLDASRDNNPNMGQGLHKDRSVLLILDRGFDPISPLVHELTLQAMCYDLLKITEDTYTSENGKKVTLNDQNPLWKELRHTHIAHVSSDLPARVREFAASKKQFLAMQKSKSKESAEGGYVNEGATIETGPKDAVGLQDLSNLIRQLPQFQAEAAFYSALYVVTDACMRIFRQGADKLCILEQDLVMGQTAQGDVVRDPMRLLVEMFNYDFASVEDRLRLLLVFSLIKDGISESHLDKLLDTAQLPRLNKALFASLSILLGAQLIQPEPLSFGSSTMNSAGGGPQISFGQLECLKRLPPVSSVSDRAQRFLPVKNKRKDRFDSTPFAHSRWTPYLVDLMEEIIENKLDTQLFTFLQPRNTGFASTPATQALDSPRDFKGPSARFHASGAPSSLQVPSGASHRRTPSPGLNMFSSGMGSGSEHCGPRLIVCIVGGATWSEARSAYQMTQRCVDTRLAESDRHTLGRAPPDGTGPSTLPGGGGVGWNWEVMLGSTHMITPVAFLKDLESMSQYFLSQNNTVGIQQPGTVAGRKLTQGGFHRF</sequence>
<dbReference type="GO" id="GO:0016192">
    <property type="term" value="P:vesicle-mediated transport"/>
    <property type="evidence" value="ECO:0007669"/>
    <property type="project" value="InterPro"/>
</dbReference>
<feature type="compositionally biased region" description="Low complexity" evidence="2">
    <location>
        <begin position="658"/>
        <end position="667"/>
    </location>
</feature>
<dbReference type="InterPro" id="IPR043154">
    <property type="entry name" value="Sec-1-like_dom1"/>
</dbReference>
<dbReference type="EMBL" id="JXXN02003073">
    <property type="protein sequence ID" value="THD21996.1"/>
    <property type="molecule type" value="Genomic_DNA"/>
</dbReference>
<dbReference type="SUPFAM" id="SSF56815">
    <property type="entry name" value="Sec1/munc18-like (SM) proteins"/>
    <property type="match status" value="1"/>
</dbReference>
<evidence type="ECO:0000313" key="3">
    <source>
        <dbReference type="EMBL" id="THD21996.1"/>
    </source>
</evidence>
<protein>
    <submittedName>
        <fullName evidence="3">Syntaxin-binding protein 1</fullName>
    </submittedName>
</protein>
<dbReference type="InterPro" id="IPR036045">
    <property type="entry name" value="Sec1-like_sf"/>
</dbReference>
<dbReference type="Gene3D" id="3.40.50.1910">
    <property type="match status" value="2"/>
</dbReference>
<name>A0A4E0R5N3_FASHE</name>
<feature type="region of interest" description="Disordered" evidence="2">
    <location>
        <begin position="555"/>
        <end position="596"/>
    </location>
</feature>
<evidence type="ECO:0000313" key="4">
    <source>
        <dbReference type="Proteomes" id="UP000230066"/>
    </source>
</evidence>
<gene>
    <name evidence="3" type="ORF">D915_006772</name>
</gene>
<evidence type="ECO:0000256" key="2">
    <source>
        <dbReference type="SAM" id="MobiDB-lite"/>
    </source>
</evidence>
<dbReference type="Gene3D" id="3.90.830.10">
    <property type="entry name" value="Syntaxin Binding Protein 1, Chain A, domain 2"/>
    <property type="match status" value="1"/>
</dbReference>
<keyword evidence="4" id="KW-1185">Reference proteome</keyword>
<dbReference type="PIRSF" id="PIRSF005715">
    <property type="entry name" value="VPS45_Sec1"/>
    <property type="match status" value="1"/>
</dbReference>
<dbReference type="InterPro" id="IPR043127">
    <property type="entry name" value="Sec-1-like_dom3a"/>
</dbReference>
<reference evidence="3" key="1">
    <citation type="submission" date="2019-03" db="EMBL/GenBank/DDBJ databases">
        <title>Improved annotation for the trematode Fasciola hepatica.</title>
        <authorList>
            <person name="Choi Y.-J."/>
            <person name="Martin J."/>
            <person name="Mitreva M."/>
        </authorList>
    </citation>
    <scope>NUCLEOTIDE SEQUENCE [LARGE SCALE GENOMIC DNA]</scope>
</reference>